<reference evidence="2 3" key="1">
    <citation type="journal article" date="2004" name="Extremophiles">
        <title>Halobacillus locisalis sp. nov., a halophilic bacterium isolated from a marine solar saltern of the Yellow Sea in Korea.</title>
        <authorList>
            <person name="Yoon J.H."/>
            <person name="Kang K.H."/>
            <person name="Oh T.K."/>
            <person name="Park Y.H."/>
        </authorList>
    </citation>
    <scope>NUCLEOTIDE SEQUENCE [LARGE SCALE GENOMIC DNA]</scope>
    <source>
        <strain evidence="2 3">KCTC 3788</strain>
    </source>
</reference>
<dbReference type="AlphaFoldDB" id="A0A838CVK9"/>
<comment type="caution">
    <text evidence="2">The sequence shown here is derived from an EMBL/GenBank/DDBJ whole genome shotgun (WGS) entry which is preliminary data.</text>
</comment>
<dbReference type="RefSeq" id="WP_181473214.1">
    <property type="nucleotide sequence ID" value="NZ_JACEFG010000003.1"/>
</dbReference>
<proteinExistence type="predicted"/>
<feature type="transmembrane region" description="Helical" evidence="1">
    <location>
        <begin position="219"/>
        <end position="243"/>
    </location>
</feature>
<accession>A0A838CVK9</accession>
<keyword evidence="1" id="KW-0472">Membrane</keyword>
<feature type="transmembrane region" description="Helical" evidence="1">
    <location>
        <begin position="6"/>
        <end position="25"/>
    </location>
</feature>
<keyword evidence="1" id="KW-0812">Transmembrane</keyword>
<feature type="transmembrane region" description="Helical" evidence="1">
    <location>
        <begin position="179"/>
        <end position="198"/>
    </location>
</feature>
<name>A0A838CVK9_9BACI</name>
<feature type="transmembrane region" description="Helical" evidence="1">
    <location>
        <begin position="71"/>
        <end position="92"/>
    </location>
</feature>
<evidence type="ECO:0000313" key="2">
    <source>
        <dbReference type="EMBL" id="MBA2176182.1"/>
    </source>
</evidence>
<gene>
    <name evidence="2" type="ORF">H0266_14895</name>
</gene>
<dbReference type="EMBL" id="JACEFG010000003">
    <property type="protein sequence ID" value="MBA2176182.1"/>
    <property type="molecule type" value="Genomic_DNA"/>
</dbReference>
<keyword evidence="3" id="KW-1185">Reference proteome</keyword>
<sequence length="246" mass="27562">MPLDLASLYAFGVGTVLAFGSPPIIGTSGQTREPSPQRNFFLVQSYYLVDVHIRSGHMEEQELKRLRKKQYLKVTIAMITVGAIALLLGNHISSKTGFLLLLISVVIALAVEAYGFFTGRYITGKDTRKLIAYEKGKLGERAFRREKRMGLISQVFVMLMIGFQYVIADSNSPFFPPKFAWVIIVLLSVMLIMMNWSLRSRAKRIDVDGPVQGKAVRKNTLKIALITGVVFTFTSILVFFIMLSTI</sequence>
<evidence type="ECO:0000313" key="3">
    <source>
        <dbReference type="Proteomes" id="UP000571017"/>
    </source>
</evidence>
<dbReference type="Proteomes" id="UP000571017">
    <property type="component" value="Unassembled WGS sequence"/>
</dbReference>
<feature type="transmembrane region" description="Helical" evidence="1">
    <location>
        <begin position="98"/>
        <end position="119"/>
    </location>
</feature>
<keyword evidence="1" id="KW-1133">Transmembrane helix</keyword>
<organism evidence="2 3">
    <name type="scientific">Halobacillus locisalis</name>
    <dbReference type="NCBI Taxonomy" id="220753"/>
    <lineage>
        <taxon>Bacteria</taxon>
        <taxon>Bacillati</taxon>
        <taxon>Bacillota</taxon>
        <taxon>Bacilli</taxon>
        <taxon>Bacillales</taxon>
        <taxon>Bacillaceae</taxon>
        <taxon>Halobacillus</taxon>
    </lineage>
</organism>
<feature type="transmembrane region" description="Helical" evidence="1">
    <location>
        <begin position="149"/>
        <end position="167"/>
    </location>
</feature>
<evidence type="ECO:0000256" key="1">
    <source>
        <dbReference type="SAM" id="Phobius"/>
    </source>
</evidence>
<protein>
    <submittedName>
        <fullName evidence="2">Uncharacterized protein</fullName>
    </submittedName>
</protein>